<evidence type="ECO:0000259" key="1">
    <source>
        <dbReference type="Pfam" id="PF21882"/>
    </source>
</evidence>
<comment type="caution">
    <text evidence="2">The sequence shown here is derived from an EMBL/GenBank/DDBJ whole genome shotgun (WGS) entry which is preliminary data.</text>
</comment>
<reference evidence="2 3" key="1">
    <citation type="submission" date="2024-02" db="EMBL/GenBank/DDBJ databases">
        <title>Whole genome of MDR Enterobacteriaceae from southern Thailand.</title>
        <authorList>
            <person name="Surachat K."/>
        </authorList>
    </citation>
    <scope>NUCLEOTIDE SEQUENCE [LARGE SCALE GENOMIC DNA]</scope>
    <source>
        <strain evidence="2 3">PSU_29</strain>
    </source>
</reference>
<evidence type="ECO:0000313" key="3">
    <source>
        <dbReference type="Proteomes" id="UP001411173"/>
    </source>
</evidence>
<dbReference type="EMBL" id="JBCIVJ010000001">
    <property type="protein sequence ID" value="MEN0577691.1"/>
    <property type="molecule type" value="Genomic_DNA"/>
</dbReference>
<gene>
    <name evidence="2" type="ORF">AAIG39_01550</name>
</gene>
<dbReference type="RefSeq" id="WP_343193048.1">
    <property type="nucleotide sequence ID" value="NZ_JBCIVJ010000001.1"/>
</dbReference>
<dbReference type="Pfam" id="PF21882">
    <property type="entry name" value="Gp53-like_C"/>
    <property type="match status" value="1"/>
</dbReference>
<dbReference type="Proteomes" id="UP001411173">
    <property type="component" value="Unassembled WGS sequence"/>
</dbReference>
<name>A0ABU9UZ71_9ENTR</name>
<evidence type="ECO:0000313" key="2">
    <source>
        <dbReference type="EMBL" id="MEN0577691.1"/>
    </source>
</evidence>
<protein>
    <recommendedName>
        <fullName evidence="1">Putative tail fiber protein gp53-like C-terminal domain-containing protein</fullName>
    </recommendedName>
</protein>
<proteinExistence type="predicted"/>
<sequence>MNLTDIPARIFKAFSINGLRNTIPVESSTTTDNTGAATFDKGFPAITMKALSAGGIPPSGKDVNGTLFAVTQQQQWQNAGGAFPFDSTFSTSIGGYPAGAVIPSSDFYGFWQNTLDANSTNPENLTGTLTGWVPRSFYGSSSATVTTANITLSTLQAARDEIVLSGALTGNRYVYIPAWQKEWRIVNNCTGNFWVLVSTQGGSLSVQSTPGSVINVRCDGTNVYQVQTSLFNETGYQKLDSGLIIQWGVISVTPGTTITVNYPIAFQIGAFIALASKGALITNKDYSCGIDAGKSSALVINGENVSGSTTSQGVRWFVIGY</sequence>
<dbReference type="Gene3D" id="2.60.40.3940">
    <property type="match status" value="1"/>
</dbReference>
<keyword evidence="3" id="KW-1185">Reference proteome</keyword>
<organism evidence="2 3">
    <name type="scientific">Phytobacter palmae</name>
    <dbReference type="NCBI Taxonomy" id="1855371"/>
    <lineage>
        <taxon>Bacteria</taxon>
        <taxon>Pseudomonadati</taxon>
        <taxon>Pseudomonadota</taxon>
        <taxon>Gammaproteobacteria</taxon>
        <taxon>Enterobacterales</taxon>
        <taxon>Enterobacteriaceae</taxon>
        <taxon>Phytobacter</taxon>
    </lineage>
</organism>
<dbReference type="InterPro" id="IPR054075">
    <property type="entry name" value="Gp53-like_C"/>
</dbReference>
<feature type="domain" description="Putative tail fiber protein gp53-like C-terminal" evidence="1">
    <location>
        <begin position="238"/>
        <end position="321"/>
    </location>
</feature>
<accession>A0ABU9UZ71</accession>